<name>A0A3N4HLW7_ASCIM</name>
<sequence length="344" mass="38997">MSFDWYPPDEYNSLRRLCEAVVQIPHRSRHSIRCHKCLSAQKWPGPLQLVLEKDVKWQARRYQRRRFHCTTCGDRWSCDKLRAIRPYYFTDPEQYGLPPLHKTSSAVFPLMIFYPADPTTMEAPKVYQVNFRPSDARDFAYAQVGLISSLSAQAPAATLSSARIQELDRTDFSKLSSDRTNFATQPAKSTEPDNSENKSTFNADSANLQTPVSTFSPPHVQSTSSQLRRESKEVIRHYTRVDFLKVIGSSDTRQASSNRSRLQRIKANRSTVDCSSSSNFRVASDELAPGCQKEDQQIQIERLDAPVSEEATSELCVKTALLSYEVRILGGFLLIIAALFFALP</sequence>
<feature type="region of interest" description="Disordered" evidence="1">
    <location>
        <begin position="175"/>
        <end position="229"/>
    </location>
</feature>
<organism evidence="3 4">
    <name type="scientific">Ascobolus immersus RN42</name>
    <dbReference type="NCBI Taxonomy" id="1160509"/>
    <lineage>
        <taxon>Eukaryota</taxon>
        <taxon>Fungi</taxon>
        <taxon>Dikarya</taxon>
        <taxon>Ascomycota</taxon>
        <taxon>Pezizomycotina</taxon>
        <taxon>Pezizomycetes</taxon>
        <taxon>Pezizales</taxon>
        <taxon>Ascobolaceae</taxon>
        <taxon>Ascobolus</taxon>
    </lineage>
</organism>
<gene>
    <name evidence="3" type="ORF">BJ508DRAFT_418408</name>
</gene>
<evidence type="ECO:0000256" key="1">
    <source>
        <dbReference type="SAM" id="MobiDB-lite"/>
    </source>
</evidence>
<feature type="compositionally biased region" description="Polar residues" evidence="1">
    <location>
        <begin position="197"/>
        <end position="226"/>
    </location>
</feature>
<keyword evidence="4" id="KW-1185">Reference proteome</keyword>
<feature type="transmembrane region" description="Helical" evidence="2">
    <location>
        <begin position="326"/>
        <end position="343"/>
    </location>
</feature>
<dbReference type="Proteomes" id="UP000275078">
    <property type="component" value="Unassembled WGS sequence"/>
</dbReference>
<accession>A0A3N4HLW7</accession>
<keyword evidence="2" id="KW-0812">Transmembrane</keyword>
<evidence type="ECO:0000256" key="2">
    <source>
        <dbReference type="SAM" id="Phobius"/>
    </source>
</evidence>
<feature type="compositionally biased region" description="Polar residues" evidence="1">
    <location>
        <begin position="175"/>
        <end position="188"/>
    </location>
</feature>
<evidence type="ECO:0000313" key="3">
    <source>
        <dbReference type="EMBL" id="RPA74822.1"/>
    </source>
</evidence>
<evidence type="ECO:0000313" key="4">
    <source>
        <dbReference type="Proteomes" id="UP000275078"/>
    </source>
</evidence>
<reference evidence="3 4" key="1">
    <citation type="journal article" date="2018" name="Nat. Ecol. Evol.">
        <title>Pezizomycetes genomes reveal the molecular basis of ectomycorrhizal truffle lifestyle.</title>
        <authorList>
            <person name="Murat C."/>
            <person name="Payen T."/>
            <person name="Noel B."/>
            <person name="Kuo A."/>
            <person name="Morin E."/>
            <person name="Chen J."/>
            <person name="Kohler A."/>
            <person name="Krizsan K."/>
            <person name="Balestrini R."/>
            <person name="Da Silva C."/>
            <person name="Montanini B."/>
            <person name="Hainaut M."/>
            <person name="Levati E."/>
            <person name="Barry K.W."/>
            <person name="Belfiori B."/>
            <person name="Cichocki N."/>
            <person name="Clum A."/>
            <person name="Dockter R.B."/>
            <person name="Fauchery L."/>
            <person name="Guy J."/>
            <person name="Iotti M."/>
            <person name="Le Tacon F."/>
            <person name="Lindquist E.A."/>
            <person name="Lipzen A."/>
            <person name="Malagnac F."/>
            <person name="Mello A."/>
            <person name="Molinier V."/>
            <person name="Miyauchi S."/>
            <person name="Poulain J."/>
            <person name="Riccioni C."/>
            <person name="Rubini A."/>
            <person name="Sitrit Y."/>
            <person name="Splivallo R."/>
            <person name="Traeger S."/>
            <person name="Wang M."/>
            <person name="Zifcakova L."/>
            <person name="Wipf D."/>
            <person name="Zambonelli A."/>
            <person name="Paolocci F."/>
            <person name="Nowrousian M."/>
            <person name="Ottonello S."/>
            <person name="Baldrian P."/>
            <person name="Spatafora J.W."/>
            <person name="Henrissat B."/>
            <person name="Nagy L.G."/>
            <person name="Aury J.M."/>
            <person name="Wincker P."/>
            <person name="Grigoriev I.V."/>
            <person name="Bonfante P."/>
            <person name="Martin F.M."/>
        </authorList>
    </citation>
    <scope>NUCLEOTIDE SEQUENCE [LARGE SCALE GENOMIC DNA]</scope>
    <source>
        <strain evidence="3 4">RN42</strain>
    </source>
</reference>
<protein>
    <submittedName>
        <fullName evidence="3">Uncharacterized protein</fullName>
    </submittedName>
</protein>
<dbReference type="AlphaFoldDB" id="A0A3N4HLW7"/>
<dbReference type="EMBL" id="ML119779">
    <property type="protein sequence ID" value="RPA74822.1"/>
    <property type="molecule type" value="Genomic_DNA"/>
</dbReference>
<proteinExistence type="predicted"/>
<keyword evidence="2" id="KW-0472">Membrane</keyword>
<keyword evidence="2" id="KW-1133">Transmembrane helix</keyword>